<keyword evidence="3" id="KW-1185">Reference proteome</keyword>
<reference evidence="2" key="1">
    <citation type="journal article" date="2020" name="Fungal Divers.">
        <title>Resolving the Mortierellaceae phylogeny through synthesis of multi-gene phylogenetics and phylogenomics.</title>
        <authorList>
            <person name="Vandepol N."/>
            <person name="Liber J."/>
            <person name="Desiro A."/>
            <person name="Na H."/>
            <person name="Kennedy M."/>
            <person name="Barry K."/>
            <person name="Grigoriev I.V."/>
            <person name="Miller A.N."/>
            <person name="O'Donnell K."/>
            <person name="Stajich J.E."/>
            <person name="Bonito G."/>
        </authorList>
    </citation>
    <scope>NUCLEOTIDE SEQUENCE</scope>
    <source>
        <strain evidence="2">NVP60</strain>
    </source>
</reference>
<dbReference type="OrthoDB" id="2446029at2759"/>
<feature type="compositionally biased region" description="Low complexity" evidence="1">
    <location>
        <begin position="114"/>
        <end position="126"/>
    </location>
</feature>
<protein>
    <submittedName>
        <fullName evidence="2">Uncharacterized protein</fullName>
    </submittedName>
</protein>
<name>A0A9P6R2A0_9FUNG</name>
<gene>
    <name evidence="2" type="ORF">BGZ97_000852</name>
</gene>
<feature type="region of interest" description="Disordered" evidence="1">
    <location>
        <begin position="340"/>
        <end position="401"/>
    </location>
</feature>
<proteinExistence type="predicted"/>
<feature type="compositionally biased region" description="Polar residues" evidence="1">
    <location>
        <begin position="272"/>
        <end position="284"/>
    </location>
</feature>
<accession>A0A9P6R2A0</accession>
<feature type="region of interest" description="Disordered" evidence="1">
    <location>
        <begin position="114"/>
        <end position="246"/>
    </location>
</feature>
<dbReference type="Proteomes" id="UP000823405">
    <property type="component" value="Unassembled WGS sequence"/>
</dbReference>
<feature type="region of interest" description="Disordered" evidence="1">
    <location>
        <begin position="268"/>
        <end position="288"/>
    </location>
</feature>
<evidence type="ECO:0000313" key="2">
    <source>
        <dbReference type="EMBL" id="KAG0306149.1"/>
    </source>
</evidence>
<comment type="caution">
    <text evidence="2">The sequence shown here is derived from an EMBL/GenBank/DDBJ whole genome shotgun (WGS) entry which is preliminary data.</text>
</comment>
<organism evidence="2 3">
    <name type="scientific">Linnemannia gamsii</name>
    <dbReference type="NCBI Taxonomy" id="64522"/>
    <lineage>
        <taxon>Eukaryota</taxon>
        <taxon>Fungi</taxon>
        <taxon>Fungi incertae sedis</taxon>
        <taxon>Mucoromycota</taxon>
        <taxon>Mortierellomycotina</taxon>
        <taxon>Mortierellomycetes</taxon>
        <taxon>Mortierellales</taxon>
        <taxon>Mortierellaceae</taxon>
        <taxon>Linnemannia</taxon>
    </lineage>
</organism>
<dbReference type="AlphaFoldDB" id="A0A9P6R2A0"/>
<feature type="compositionally biased region" description="Low complexity" evidence="1">
    <location>
        <begin position="189"/>
        <end position="211"/>
    </location>
</feature>
<evidence type="ECO:0000313" key="3">
    <source>
        <dbReference type="Proteomes" id="UP000823405"/>
    </source>
</evidence>
<feature type="compositionally biased region" description="Low complexity" evidence="1">
    <location>
        <begin position="391"/>
        <end position="401"/>
    </location>
</feature>
<feature type="region of interest" description="Disordered" evidence="1">
    <location>
        <begin position="428"/>
        <end position="508"/>
    </location>
</feature>
<dbReference type="EMBL" id="JAAAIN010001165">
    <property type="protein sequence ID" value="KAG0306149.1"/>
    <property type="molecule type" value="Genomic_DNA"/>
</dbReference>
<feature type="compositionally biased region" description="Low complexity" evidence="1">
    <location>
        <begin position="369"/>
        <end position="382"/>
    </location>
</feature>
<feature type="compositionally biased region" description="Polar residues" evidence="1">
    <location>
        <begin position="495"/>
        <end position="505"/>
    </location>
</feature>
<sequence length="639" mass="68633">MQNYSYLNDNTSSNHTNSIDSNGMKEAGQHFPSSVKITSSTISNNSDININNTNNNNNLDYKKPTAGWTLFAQLAKMTPEEVELIRLTKANTAANKQIGALPVALVSPVVVQSDSNSCSSSSSSSSTMDAPLPKSSSPKRTRQRRRELSSSPPPISLSVVSETPFLASSSEGDKSSDSRSSPLTNERGSLSPLSEYSSSSSSSSLSSVPSSQKKEIKTRSPLHAALWSSRRRKPSLSPPKSVQIDESKNMVFSYQSSSTIEALLPVDDAAGSGSSTYDNDQRLAQQEPIPIMDEVTYNRFSTRDCLDWDLPYIGYPGYKAEQEEYAKSLGTTVYTMPHTSATSPWRPLSSATAASPGSGQSGSFGNRRPSSLSSSSSSLSPSQTSWTPEAGGSLDSVLSDSGPNAFANIASSLDTLWSPPMLRRTISEVSSARRRLRPSLSTFSGPAKAAGVGESSETGVWKAPMLRRQASMPSLEREISEESPFLEQPPVRRPASSQPQESSPTMAAATGVKDPILSVLESTASIQNECQEVVMTEVESETSADPPSATIASTTIVSGSFKSSRGVIRRRDTRQLHHPYRRRASASTTLSQDGSIDETLLRLPTQFRRSASFAGTTNTPPAQPALRREASTTAYMDTL</sequence>
<feature type="compositionally biased region" description="Polar residues" evidence="1">
    <location>
        <begin position="340"/>
        <end position="364"/>
    </location>
</feature>
<evidence type="ECO:0000256" key="1">
    <source>
        <dbReference type="SAM" id="MobiDB-lite"/>
    </source>
</evidence>